<name>A0A1P8V0U4_9RHOB</name>
<keyword evidence="4" id="KW-0614">Plasmid</keyword>
<dbReference type="GO" id="GO:0005737">
    <property type="term" value="C:cytoplasm"/>
    <property type="evidence" value="ECO:0007669"/>
    <property type="project" value="InterPro"/>
</dbReference>
<accession>A0A1P8V0U4</accession>
<dbReference type="InterPro" id="IPR004370">
    <property type="entry name" value="4-OT-like_dom"/>
</dbReference>
<protein>
    <submittedName>
        <fullName evidence="4">4-oxalocrotonate tautomerase</fullName>
        <ecNumber evidence="4">5.3.2.6</ecNumber>
    </submittedName>
</protein>
<organism evidence="4 5">
    <name type="scientific">Salipiger abyssi</name>
    <dbReference type="NCBI Taxonomy" id="1250539"/>
    <lineage>
        <taxon>Bacteria</taxon>
        <taxon>Pseudomonadati</taxon>
        <taxon>Pseudomonadota</taxon>
        <taxon>Alphaproteobacteria</taxon>
        <taxon>Rhodobacterales</taxon>
        <taxon>Roseobacteraceae</taxon>
        <taxon>Salipiger</taxon>
    </lineage>
</organism>
<feature type="domain" description="4-oxalocrotonate tautomerase-like" evidence="3">
    <location>
        <begin position="2"/>
        <end position="52"/>
    </location>
</feature>
<dbReference type="EC" id="5.3.2.6" evidence="4"/>
<dbReference type="Gene3D" id="3.30.429.10">
    <property type="entry name" value="Macrophage Migration Inhibitory Factor"/>
    <property type="match status" value="1"/>
</dbReference>
<proteinExistence type="predicted"/>
<dbReference type="EMBL" id="CP015095">
    <property type="protein sequence ID" value="APZ55236.1"/>
    <property type="molecule type" value="Genomic_DNA"/>
</dbReference>
<evidence type="ECO:0000256" key="2">
    <source>
        <dbReference type="PIRSR" id="PIRSR037799-1"/>
    </source>
</evidence>
<dbReference type="RefSeq" id="WP_076706181.1">
    <property type="nucleotide sequence ID" value="NZ_CP015095.1"/>
</dbReference>
<evidence type="ECO:0000313" key="5">
    <source>
        <dbReference type="Proteomes" id="UP000187059"/>
    </source>
</evidence>
<sequence>MPHISIKMIEGRDEATKQKIAEALVKTATEVMGVGEDALSVAIEDVPRADWIGQVFLPEIRGNKDRLYKKPGYKDV</sequence>
<dbReference type="KEGG" id="paby:Ga0080574_TMP4954"/>
<gene>
    <name evidence="4" type="ORF">Ga0080574_TMP4954</name>
</gene>
<reference evidence="4 5" key="1">
    <citation type="submission" date="2016-04" db="EMBL/GenBank/DDBJ databases">
        <title>Deep-sea bacteria in the southern Pacific.</title>
        <authorList>
            <person name="Tang K."/>
        </authorList>
    </citation>
    <scope>NUCLEOTIDE SEQUENCE [LARGE SCALE GENOMIC DNA]</scope>
    <source>
        <strain evidence="4 5">JLT2014</strain>
        <plasmid evidence="5">ppaby4</plasmid>
    </source>
</reference>
<dbReference type="Proteomes" id="UP000187059">
    <property type="component" value="Plasmid pPABY4"/>
</dbReference>
<dbReference type="PIRSF" id="PIRSF037799">
    <property type="entry name" value="Tautomer_YdcE_prd"/>
    <property type="match status" value="1"/>
</dbReference>
<keyword evidence="5" id="KW-1185">Reference proteome</keyword>
<dbReference type="AlphaFoldDB" id="A0A1P8V0U4"/>
<evidence type="ECO:0000259" key="3">
    <source>
        <dbReference type="Pfam" id="PF01361"/>
    </source>
</evidence>
<geneLocation type="plasmid" evidence="5">
    <name>ppaby4</name>
</geneLocation>
<dbReference type="InterPro" id="IPR014347">
    <property type="entry name" value="Tautomerase/MIF_sf"/>
</dbReference>
<dbReference type="Pfam" id="PF01361">
    <property type="entry name" value="Tautomerase"/>
    <property type="match status" value="1"/>
</dbReference>
<keyword evidence="1 4" id="KW-0413">Isomerase</keyword>
<evidence type="ECO:0000313" key="4">
    <source>
        <dbReference type="EMBL" id="APZ55236.1"/>
    </source>
</evidence>
<dbReference type="SUPFAM" id="SSF55331">
    <property type="entry name" value="Tautomerase/MIF"/>
    <property type="match status" value="1"/>
</dbReference>
<dbReference type="GO" id="GO:0016862">
    <property type="term" value="F:intramolecular oxidoreductase activity, interconverting keto- and enol-groups"/>
    <property type="evidence" value="ECO:0007669"/>
    <property type="project" value="InterPro"/>
</dbReference>
<feature type="active site" description="Proton acceptor; via imino nitrogen" evidence="2">
    <location>
        <position position="2"/>
    </location>
</feature>
<dbReference type="InterPro" id="IPR017284">
    <property type="entry name" value="Tautomerase_PptA"/>
</dbReference>
<evidence type="ECO:0000256" key="1">
    <source>
        <dbReference type="ARBA" id="ARBA00023235"/>
    </source>
</evidence>